<evidence type="ECO:0000256" key="4">
    <source>
        <dbReference type="ARBA" id="ARBA00022525"/>
    </source>
</evidence>
<dbReference type="InterPro" id="IPR016179">
    <property type="entry name" value="Insulin-like"/>
</dbReference>
<evidence type="ECO:0000256" key="5">
    <source>
        <dbReference type="ARBA" id="ARBA00023030"/>
    </source>
</evidence>
<feature type="disulfide bond" evidence="8">
    <location>
        <begin position="188"/>
        <end position="229"/>
    </location>
</feature>
<dbReference type="SUPFAM" id="SSF56994">
    <property type="entry name" value="Insulin-like"/>
    <property type="match status" value="1"/>
</dbReference>
<evidence type="ECO:0000256" key="3">
    <source>
        <dbReference type="ARBA" id="ARBA00020180"/>
    </source>
</evidence>
<dbReference type="GO" id="GO:0043066">
    <property type="term" value="P:negative regulation of apoptotic process"/>
    <property type="evidence" value="ECO:0007669"/>
    <property type="project" value="TreeGrafter"/>
</dbReference>
<keyword evidence="5" id="KW-0339">Growth factor</keyword>
<dbReference type="SMART" id="SM00078">
    <property type="entry name" value="IlGF"/>
    <property type="match status" value="1"/>
</dbReference>
<evidence type="ECO:0000256" key="2">
    <source>
        <dbReference type="ARBA" id="ARBA00009034"/>
    </source>
</evidence>
<dbReference type="AlphaFoldDB" id="A0A5C6NBM7"/>
<dbReference type="CDD" id="cd04368">
    <property type="entry name" value="IlGF"/>
    <property type="match status" value="1"/>
</dbReference>
<feature type="domain" description="Insulin-like" evidence="11">
    <location>
        <begin position="173"/>
        <end position="229"/>
    </location>
</feature>
<dbReference type="EMBL" id="RHFK02000015">
    <property type="protein sequence ID" value="TWW64844.1"/>
    <property type="molecule type" value="Genomic_DNA"/>
</dbReference>
<dbReference type="PRINTS" id="PR00276">
    <property type="entry name" value="INSULINFAMLY"/>
</dbReference>
<dbReference type="PANTHER" id="PTHR46845">
    <property type="entry name" value="INSULIN-LIKE GROWTH FACTOR I"/>
    <property type="match status" value="1"/>
</dbReference>
<proteinExistence type="inferred from homology"/>
<dbReference type="PRINTS" id="PR02005">
    <property type="entry name" value="INSLNLIKEGF1"/>
</dbReference>
<feature type="disulfide bond" evidence="8">
    <location>
        <begin position="176"/>
        <end position="216"/>
    </location>
</feature>
<dbReference type="InterPro" id="IPR022353">
    <property type="entry name" value="Insulin_CS"/>
</dbReference>
<keyword evidence="6 8" id="KW-1015">Disulfide bond</keyword>
<reference evidence="12 13" key="1">
    <citation type="submission" date="2019-04" db="EMBL/GenBank/DDBJ databases">
        <title>Chromosome genome assembly for Takifugu flavidus.</title>
        <authorList>
            <person name="Xiao S."/>
        </authorList>
    </citation>
    <scope>NUCLEOTIDE SEQUENCE [LARGE SCALE GENOMIC DNA]</scope>
    <source>
        <strain evidence="12">HTHZ2018</strain>
        <tissue evidence="12">Muscle</tissue>
    </source>
</reference>
<dbReference type="GO" id="GO:0051897">
    <property type="term" value="P:positive regulation of phosphatidylinositol 3-kinase/protein kinase B signal transduction"/>
    <property type="evidence" value="ECO:0007669"/>
    <property type="project" value="TreeGrafter"/>
</dbReference>
<dbReference type="GO" id="GO:0005159">
    <property type="term" value="F:insulin-like growth factor receptor binding"/>
    <property type="evidence" value="ECO:0007669"/>
    <property type="project" value="TreeGrafter"/>
</dbReference>
<keyword evidence="4 9" id="KW-0964">Secreted</keyword>
<dbReference type="InterPro" id="IPR022352">
    <property type="entry name" value="Ins/IGF/rlx"/>
</dbReference>
<dbReference type="PROSITE" id="PS00262">
    <property type="entry name" value="INSULIN"/>
    <property type="match status" value="1"/>
</dbReference>
<evidence type="ECO:0000313" key="13">
    <source>
        <dbReference type="Proteomes" id="UP000324091"/>
    </source>
</evidence>
<name>A0A5C6NBM7_9TELE</name>
<comment type="caution">
    <text evidence="12">The sequence shown here is derived from an EMBL/GenBank/DDBJ whole genome shotgun (WGS) entry which is preliminary data.</text>
</comment>
<feature type="compositionally biased region" description="Polar residues" evidence="10">
    <location>
        <begin position="283"/>
        <end position="298"/>
    </location>
</feature>
<feature type="disulfide bond" evidence="8">
    <location>
        <begin position="215"/>
        <end position="220"/>
    </location>
</feature>
<feature type="region of interest" description="Disordered" evidence="10">
    <location>
        <begin position="57"/>
        <end position="78"/>
    </location>
</feature>
<dbReference type="PANTHER" id="PTHR46845:SF3">
    <property type="entry name" value="INSULIN-LIKE GROWTH FACTOR 1"/>
    <property type="match status" value="1"/>
</dbReference>
<evidence type="ECO:0000313" key="12">
    <source>
        <dbReference type="EMBL" id="TWW64844.1"/>
    </source>
</evidence>
<evidence type="ECO:0000256" key="9">
    <source>
        <dbReference type="RuleBase" id="RU000406"/>
    </source>
</evidence>
<feature type="region of interest" description="Disordered" evidence="10">
    <location>
        <begin position="235"/>
        <end position="309"/>
    </location>
</feature>
<evidence type="ECO:0000259" key="11">
    <source>
        <dbReference type="SMART" id="SM00078"/>
    </source>
</evidence>
<dbReference type="FunFam" id="1.10.100.10:FF:000001">
    <property type="entry name" value="insulin-like growth factor I isoform X1"/>
    <property type="match status" value="1"/>
</dbReference>
<evidence type="ECO:0000256" key="6">
    <source>
        <dbReference type="ARBA" id="ARBA00023157"/>
    </source>
</evidence>
<dbReference type="Gene3D" id="1.10.100.10">
    <property type="entry name" value="Insulin-like"/>
    <property type="match status" value="1"/>
</dbReference>
<sequence>MRREGGGGQEQRHCCSLCLGKSTLNELQPQTEGPLLVPGCSRISGCFEESRGLSSSSNYNTSPVMRTQIGPTANRRHGKWNIPGLPNKRNVCATEAVAGITAVPRRREVPSCDCSTCSSAERTENYGIRPSYSQSHLSNRINSAMCCISCSHTLSLLLCILTLTPTGTGAGPETLCGAELVDTLQFVCGERGFYFSKPTGYGTNARRSRGIVEECCFQSCDLWRLEMYCAPAKTNKPRTQRHTDKTRAPKAGGTGHKADKGAERGAAQQPDKAKNKRRPLSGHSHSSFKNPSSAASHNESGHLTVKHAKIQRKCIRKTQVEAMRVAEITECRRGANGQMPSDLRGEKGVALPGTPVEWFTVKQKANNAPKSSSQ</sequence>
<keyword evidence="13" id="KW-1185">Reference proteome</keyword>
<evidence type="ECO:0000256" key="7">
    <source>
        <dbReference type="ARBA" id="ARBA00056939"/>
    </source>
</evidence>
<feature type="compositionally biased region" description="Polar residues" evidence="10">
    <location>
        <begin position="57"/>
        <end position="71"/>
    </location>
</feature>
<dbReference type="PRINTS" id="PR02002">
    <property type="entry name" value="INSLNLIKEGF"/>
</dbReference>
<dbReference type="GO" id="GO:0005179">
    <property type="term" value="F:hormone activity"/>
    <property type="evidence" value="ECO:0007669"/>
    <property type="project" value="InterPro"/>
</dbReference>
<dbReference type="InterPro" id="IPR036438">
    <property type="entry name" value="Insulin-like_sf"/>
</dbReference>
<dbReference type="InterPro" id="IPR022341">
    <property type="entry name" value="IGF-I"/>
</dbReference>
<protein>
    <recommendedName>
        <fullName evidence="3">Insulin</fullName>
    </recommendedName>
</protein>
<dbReference type="Proteomes" id="UP000324091">
    <property type="component" value="Chromosome 22"/>
</dbReference>
<dbReference type="GO" id="GO:0008284">
    <property type="term" value="P:positive regulation of cell population proliferation"/>
    <property type="evidence" value="ECO:0007669"/>
    <property type="project" value="TreeGrafter"/>
</dbReference>
<comment type="similarity">
    <text evidence="2 9">Belongs to the insulin family.</text>
</comment>
<dbReference type="GO" id="GO:0008283">
    <property type="term" value="P:cell population proliferation"/>
    <property type="evidence" value="ECO:0007669"/>
    <property type="project" value="TreeGrafter"/>
</dbReference>
<evidence type="ECO:0000256" key="1">
    <source>
        <dbReference type="ARBA" id="ARBA00004613"/>
    </source>
</evidence>
<gene>
    <name evidence="12" type="ORF">D4764_22G0004910</name>
</gene>
<dbReference type="GO" id="GO:0008083">
    <property type="term" value="F:growth factor activity"/>
    <property type="evidence" value="ECO:0007669"/>
    <property type="project" value="UniProtKB-KW"/>
</dbReference>
<comment type="function">
    <text evidence="7">The insulin-like growth factors, isolated from plasma, are structurally and functionally related to insulin but have a much higher growth-promoting activity. Acts as a ligand for IGF1R. Binds to the alpha subunit of IGF1R, leading to the activation of the intrinsic tyrosine kinase activity which autophosphorylates tyrosine residues in the beta subunit thus initiatiating a cascade of down-stream signaling events leading to activation of the PI3K-AKT/PKB and the Ras-MAPK pathways. Binds to integrins. Its binding to integrins and subsequent ternary complex formation with integrins and IGFR1 are essential for IGF1 signaling.</text>
</comment>
<evidence type="ECO:0000256" key="10">
    <source>
        <dbReference type="SAM" id="MobiDB-lite"/>
    </source>
</evidence>
<organism evidence="12 13">
    <name type="scientific">Takifugu flavidus</name>
    <name type="common">sansaifugu</name>
    <dbReference type="NCBI Taxonomy" id="433684"/>
    <lineage>
        <taxon>Eukaryota</taxon>
        <taxon>Metazoa</taxon>
        <taxon>Chordata</taxon>
        <taxon>Craniata</taxon>
        <taxon>Vertebrata</taxon>
        <taxon>Euteleostomi</taxon>
        <taxon>Actinopterygii</taxon>
        <taxon>Neopterygii</taxon>
        <taxon>Teleostei</taxon>
        <taxon>Neoteleostei</taxon>
        <taxon>Acanthomorphata</taxon>
        <taxon>Eupercaria</taxon>
        <taxon>Tetraodontiformes</taxon>
        <taxon>Tetradontoidea</taxon>
        <taxon>Tetraodontidae</taxon>
        <taxon>Takifugu</taxon>
    </lineage>
</organism>
<comment type="subcellular location">
    <subcellularLocation>
        <location evidence="1 9">Secreted</location>
    </subcellularLocation>
</comment>
<accession>A0A5C6NBM7</accession>
<evidence type="ECO:0000256" key="8">
    <source>
        <dbReference type="PIRSR" id="PIRSR622350-50"/>
    </source>
</evidence>
<dbReference type="GO" id="GO:0048009">
    <property type="term" value="P:insulin-like growth factor receptor signaling pathway"/>
    <property type="evidence" value="ECO:0007669"/>
    <property type="project" value="TreeGrafter"/>
</dbReference>
<dbReference type="Pfam" id="PF00049">
    <property type="entry name" value="Insulin"/>
    <property type="match status" value="1"/>
</dbReference>
<dbReference type="InterPro" id="IPR022350">
    <property type="entry name" value="IGF-1/2"/>
</dbReference>
<dbReference type="GO" id="GO:0005615">
    <property type="term" value="C:extracellular space"/>
    <property type="evidence" value="ECO:0007669"/>
    <property type="project" value="InterPro"/>
</dbReference>